<dbReference type="Proteomes" id="UP000434850">
    <property type="component" value="Unassembled WGS sequence"/>
</dbReference>
<evidence type="ECO:0000259" key="1">
    <source>
        <dbReference type="Pfam" id="PF10727"/>
    </source>
</evidence>
<feature type="domain" description="DUF2520" evidence="2">
    <location>
        <begin position="124"/>
        <end position="247"/>
    </location>
</feature>
<dbReference type="SUPFAM" id="SSF51735">
    <property type="entry name" value="NAD(P)-binding Rossmann-fold domains"/>
    <property type="match status" value="1"/>
</dbReference>
<accession>A0A6I4IQT2</accession>
<dbReference type="OrthoDB" id="9810755at2"/>
<dbReference type="InterPro" id="IPR037108">
    <property type="entry name" value="TM1727-like_C_sf"/>
</dbReference>
<protein>
    <submittedName>
        <fullName evidence="3">DUF2520 domain-containing protein</fullName>
    </submittedName>
</protein>
<organism evidence="3 4">
    <name type="scientific">Mucilaginibacter aquatilis</name>
    <dbReference type="NCBI Taxonomy" id="1517760"/>
    <lineage>
        <taxon>Bacteria</taxon>
        <taxon>Pseudomonadati</taxon>
        <taxon>Bacteroidota</taxon>
        <taxon>Sphingobacteriia</taxon>
        <taxon>Sphingobacteriales</taxon>
        <taxon>Sphingobacteriaceae</taxon>
        <taxon>Mucilaginibacter</taxon>
    </lineage>
</organism>
<dbReference type="InterPro" id="IPR036291">
    <property type="entry name" value="NAD(P)-bd_dom_sf"/>
</dbReference>
<proteinExistence type="predicted"/>
<dbReference type="AlphaFoldDB" id="A0A6I4IQT2"/>
<dbReference type="SUPFAM" id="SSF48179">
    <property type="entry name" value="6-phosphogluconate dehydrogenase C-terminal domain-like"/>
    <property type="match status" value="1"/>
</dbReference>
<dbReference type="Pfam" id="PF10728">
    <property type="entry name" value="DUF2520"/>
    <property type="match status" value="1"/>
</dbReference>
<dbReference type="Gene3D" id="3.40.50.720">
    <property type="entry name" value="NAD(P)-binding Rossmann-like Domain"/>
    <property type="match status" value="1"/>
</dbReference>
<name>A0A6I4IQT2_9SPHI</name>
<reference evidence="3 4" key="1">
    <citation type="submission" date="2019-12" db="EMBL/GenBank/DDBJ databases">
        <title>Mucilaginibacter sp. HME9299 genome sequencing and assembly.</title>
        <authorList>
            <person name="Kang H."/>
            <person name="Kim H."/>
            <person name="Joh K."/>
        </authorList>
    </citation>
    <scope>NUCLEOTIDE SEQUENCE [LARGE SCALE GENOMIC DNA]</scope>
    <source>
        <strain evidence="3 4">HME9299</strain>
    </source>
</reference>
<dbReference type="PANTHER" id="PTHR40459:SF1">
    <property type="entry name" value="CONSERVED HYPOTHETICAL ALANINE AND LEUCINE RICH PROTEIN"/>
    <property type="match status" value="1"/>
</dbReference>
<sequence>MRITLIGSGNVATHLGAALKNAGHYIVQVYSRNQQNAALLAYHLKADAIDDLMMVSAETDLFIISTSDSVIDSVASQLAVHQKPIVHTSGATPIQVLLKYTEHAGVFYPLQTFSKIREVNFSMVPLCIEGAYEDLTAMLKELAYTISSNVSEVNSAQRKRLHLAAVFACNFPNYLYNIAQELLATHQLDFNLMRPLILETAEKVQFQLPAKVQTGPAIRNDKNTMDAHIHLLDNEPVLKEIYELLSQCIIKMGEGQYRVE</sequence>
<dbReference type="InterPro" id="IPR008927">
    <property type="entry name" value="6-PGluconate_DH-like_C_sf"/>
</dbReference>
<feature type="domain" description="Putative oxidoreductase/dehydrogenase Rossmann-like" evidence="1">
    <location>
        <begin position="3"/>
        <end position="105"/>
    </location>
</feature>
<dbReference type="PANTHER" id="PTHR40459">
    <property type="entry name" value="CONSERVED HYPOTHETICAL ALANINE AND LEUCINE RICH PROTEIN"/>
    <property type="match status" value="1"/>
</dbReference>
<dbReference type="InterPro" id="IPR018931">
    <property type="entry name" value="DUF2520"/>
</dbReference>
<dbReference type="InterPro" id="IPR019665">
    <property type="entry name" value="OxRdtase/DH_put_Rossmann_dom"/>
</dbReference>
<evidence type="ECO:0000313" key="4">
    <source>
        <dbReference type="Proteomes" id="UP000434850"/>
    </source>
</evidence>
<dbReference type="Gene3D" id="1.10.1040.20">
    <property type="entry name" value="ProC-like, C-terminal domain"/>
    <property type="match status" value="1"/>
</dbReference>
<comment type="caution">
    <text evidence="3">The sequence shown here is derived from an EMBL/GenBank/DDBJ whole genome shotgun (WGS) entry which is preliminary data.</text>
</comment>
<dbReference type="RefSeq" id="WP_157542013.1">
    <property type="nucleotide sequence ID" value="NZ_WQLA01000004.1"/>
</dbReference>
<dbReference type="EMBL" id="WQLA01000004">
    <property type="protein sequence ID" value="MVN91684.1"/>
    <property type="molecule type" value="Genomic_DNA"/>
</dbReference>
<keyword evidence="4" id="KW-1185">Reference proteome</keyword>
<dbReference type="Pfam" id="PF10727">
    <property type="entry name" value="Rossmann-like"/>
    <property type="match status" value="1"/>
</dbReference>
<gene>
    <name evidence="3" type="ORF">GO816_11160</name>
</gene>
<evidence type="ECO:0000313" key="3">
    <source>
        <dbReference type="EMBL" id="MVN91684.1"/>
    </source>
</evidence>
<evidence type="ECO:0000259" key="2">
    <source>
        <dbReference type="Pfam" id="PF10728"/>
    </source>
</evidence>